<evidence type="ECO:0000313" key="2">
    <source>
        <dbReference type="EMBL" id="CUI01273.1"/>
    </source>
</evidence>
<evidence type="ECO:0000313" key="4">
    <source>
        <dbReference type="Proteomes" id="UP000051326"/>
    </source>
</evidence>
<protein>
    <recommendedName>
        <fullName evidence="6">Lipopolysaccharide-assembly, LptC-related</fullName>
    </recommendedName>
</protein>
<evidence type="ECO:0000313" key="3">
    <source>
        <dbReference type="EMBL" id="UWQ41430.1"/>
    </source>
</evidence>
<organism evidence="2 4">
    <name type="scientific">Leisingera aquaemixtae</name>
    <dbReference type="NCBI Taxonomy" id="1396826"/>
    <lineage>
        <taxon>Bacteria</taxon>
        <taxon>Pseudomonadati</taxon>
        <taxon>Pseudomonadota</taxon>
        <taxon>Alphaproteobacteria</taxon>
        <taxon>Rhodobacterales</taxon>
        <taxon>Roseobacteraceae</taxon>
        <taxon>Leisingera</taxon>
    </lineage>
</organism>
<evidence type="ECO:0008006" key="6">
    <source>
        <dbReference type="Google" id="ProtNLM"/>
    </source>
</evidence>
<feature type="transmembrane region" description="Helical" evidence="1">
    <location>
        <begin position="7"/>
        <end position="29"/>
    </location>
</feature>
<reference evidence="2 4" key="1">
    <citation type="submission" date="2015-09" db="EMBL/GenBank/DDBJ databases">
        <authorList>
            <consortium name="Swine Surveillance"/>
        </authorList>
    </citation>
    <scope>NUCLEOTIDE SEQUENCE [LARGE SCALE GENOMIC DNA]</scope>
    <source>
        <strain evidence="2 4">CECT 8399</strain>
    </source>
</reference>
<proteinExistence type="predicted"/>
<keyword evidence="5" id="KW-1185">Reference proteome</keyword>
<dbReference type="AlphaFoldDB" id="A0A0P1HCQ7"/>
<gene>
    <name evidence="3" type="ORF">K3718_18210</name>
    <name evidence="2" type="ORF">PHA8399_03414</name>
</gene>
<dbReference type="Proteomes" id="UP001058514">
    <property type="component" value="Chromosome"/>
</dbReference>
<dbReference type="RefSeq" id="WP_058287302.1">
    <property type="nucleotide sequence ID" value="NZ_CP041159.1"/>
</dbReference>
<evidence type="ECO:0000313" key="5">
    <source>
        <dbReference type="Proteomes" id="UP001058514"/>
    </source>
</evidence>
<keyword evidence="1" id="KW-1133">Transmembrane helix</keyword>
<dbReference type="Gene3D" id="2.60.450.10">
    <property type="entry name" value="Lipopolysaccharide (LPS) transport protein A like domain"/>
    <property type="match status" value="1"/>
</dbReference>
<dbReference type="InterPro" id="IPR010664">
    <property type="entry name" value="LipoPS_assembly_LptC-rel"/>
</dbReference>
<dbReference type="EMBL" id="CYSR01000031">
    <property type="protein sequence ID" value="CUI01273.1"/>
    <property type="molecule type" value="Genomic_DNA"/>
</dbReference>
<reference evidence="3" key="2">
    <citation type="submission" date="2021-08" db="EMBL/GenBank/DDBJ databases">
        <authorList>
            <person name="Nwanade C."/>
            <person name="Wang M."/>
            <person name="Masoudi A."/>
            <person name="Yu Z."/>
            <person name="Liu J."/>
        </authorList>
    </citation>
    <scope>NUCLEOTIDE SEQUENCE</scope>
    <source>
        <strain evidence="3">S166</strain>
    </source>
</reference>
<dbReference type="STRING" id="1396826.PHA8399_03414"/>
<evidence type="ECO:0000256" key="1">
    <source>
        <dbReference type="SAM" id="Phobius"/>
    </source>
</evidence>
<dbReference type="Proteomes" id="UP000051326">
    <property type="component" value="Unassembled WGS sequence"/>
</dbReference>
<sequence length="199" mass="20767">MDSHSRAVAYLKVLLPLAALVLMSTLFLISRGVNTDAVIPFAQKEIEDRMKGQQVTAPFFSGTTAGGDEIMVTASLARPGRDGAPAVASDLSADIQLAQGGRITLASETGAIHPDQDMARFAGNVTITTADGLVVETEELNTALSGLEADSPGPVRATGAIGELTAGNMHIGVKTEGGPVHMLFKNGVKLLYDPQQPER</sequence>
<keyword evidence="1" id="KW-0812">Transmembrane</keyword>
<dbReference type="Pfam" id="PF06835">
    <property type="entry name" value="LptC"/>
    <property type="match status" value="1"/>
</dbReference>
<keyword evidence="1" id="KW-0472">Membrane</keyword>
<accession>A0A0P1HCQ7</accession>
<name>A0A0P1HCQ7_9RHOB</name>
<dbReference type="EMBL" id="CP081051">
    <property type="protein sequence ID" value="UWQ41430.1"/>
    <property type="molecule type" value="Genomic_DNA"/>
</dbReference>